<evidence type="ECO:0000313" key="2">
    <source>
        <dbReference type="Proteomes" id="UP000821845"/>
    </source>
</evidence>
<dbReference type="EMBL" id="CM023483">
    <property type="protein sequence ID" value="KAH6936613.1"/>
    <property type="molecule type" value="Genomic_DNA"/>
</dbReference>
<organism evidence="1 2">
    <name type="scientific">Hyalomma asiaticum</name>
    <name type="common">Tick</name>
    <dbReference type="NCBI Taxonomy" id="266040"/>
    <lineage>
        <taxon>Eukaryota</taxon>
        <taxon>Metazoa</taxon>
        <taxon>Ecdysozoa</taxon>
        <taxon>Arthropoda</taxon>
        <taxon>Chelicerata</taxon>
        <taxon>Arachnida</taxon>
        <taxon>Acari</taxon>
        <taxon>Parasitiformes</taxon>
        <taxon>Ixodida</taxon>
        <taxon>Ixodoidea</taxon>
        <taxon>Ixodidae</taxon>
        <taxon>Hyalomminae</taxon>
        <taxon>Hyalomma</taxon>
    </lineage>
</organism>
<dbReference type="Proteomes" id="UP000821845">
    <property type="component" value="Chromosome 3"/>
</dbReference>
<comment type="caution">
    <text evidence="1">The sequence shown here is derived from an EMBL/GenBank/DDBJ whole genome shotgun (WGS) entry which is preliminary data.</text>
</comment>
<protein>
    <submittedName>
        <fullName evidence="1">Uncharacterized protein</fullName>
    </submittedName>
</protein>
<gene>
    <name evidence="1" type="ORF">HPB50_020025</name>
</gene>
<keyword evidence="2" id="KW-1185">Reference proteome</keyword>
<accession>A0ACB7SP27</accession>
<reference evidence="1" key="1">
    <citation type="submission" date="2020-05" db="EMBL/GenBank/DDBJ databases">
        <title>Large-scale comparative analyses of tick genomes elucidate their genetic diversity and vector capacities.</title>
        <authorList>
            <person name="Jia N."/>
            <person name="Wang J."/>
            <person name="Shi W."/>
            <person name="Du L."/>
            <person name="Sun Y."/>
            <person name="Zhan W."/>
            <person name="Jiang J."/>
            <person name="Wang Q."/>
            <person name="Zhang B."/>
            <person name="Ji P."/>
            <person name="Sakyi L.B."/>
            <person name="Cui X."/>
            <person name="Yuan T."/>
            <person name="Jiang B."/>
            <person name="Yang W."/>
            <person name="Lam T.T.-Y."/>
            <person name="Chang Q."/>
            <person name="Ding S."/>
            <person name="Wang X."/>
            <person name="Zhu J."/>
            <person name="Ruan X."/>
            <person name="Zhao L."/>
            <person name="Wei J."/>
            <person name="Que T."/>
            <person name="Du C."/>
            <person name="Cheng J."/>
            <person name="Dai P."/>
            <person name="Han X."/>
            <person name="Huang E."/>
            <person name="Gao Y."/>
            <person name="Liu J."/>
            <person name="Shao H."/>
            <person name="Ye R."/>
            <person name="Li L."/>
            <person name="Wei W."/>
            <person name="Wang X."/>
            <person name="Wang C."/>
            <person name="Yang T."/>
            <person name="Huo Q."/>
            <person name="Li W."/>
            <person name="Guo W."/>
            <person name="Chen H."/>
            <person name="Zhou L."/>
            <person name="Ni X."/>
            <person name="Tian J."/>
            <person name="Zhou Y."/>
            <person name="Sheng Y."/>
            <person name="Liu T."/>
            <person name="Pan Y."/>
            <person name="Xia L."/>
            <person name="Li J."/>
            <person name="Zhao F."/>
            <person name="Cao W."/>
        </authorList>
    </citation>
    <scope>NUCLEOTIDE SEQUENCE</scope>
    <source>
        <strain evidence="1">Hyas-2018</strain>
    </source>
</reference>
<sequence>MSGINSSAVWPYLAHVNYELGQTRELTEKEMELNLMLAQERCRQLQLLIELAKLKQARAPRAEQVGEVIECRADSEPAANSLAAGKAAVSAGVLRTERECAASSEPEKQMPGVLLTTQAAGRSVGPCSDVVAGDRPDTAPLCSQCVENGMHDALTAARTAELETELGSDLIAEANAREDAASPKQYQEVSELQGSCPSFDPLGDSCCGREVGTIASSPSAGAAVETSLVERPRSGNCEADRVSGAHSVASWLKPADTAEAAPVAVACELPESKEEPRSELAQIGHSVAEAGEASADRFEAGTLWRGRSQAQCGENSHHTFEARPLQSSFCLRQSADDMGGPLGTAAATEPTLRERATIMATLNYRSLCSHCLCGLAIVMSHAPARACPAGVTGVYKWTGPWRGDIGTRSFVGVRASCRLDGDTSPYGKPCVASTPPRRLGKNSSGHIMNSDSRNMIVHCYTYWRNREPEHSVEDTSKFVADVLGVA</sequence>
<evidence type="ECO:0000313" key="1">
    <source>
        <dbReference type="EMBL" id="KAH6936613.1"/>
    </source>
</evidence>
<proteinExistence type="predicted"/>
<name>A0ACB7SP27_HYAAI</name>